<dbReference type="GO" id="GO:0009045">
    <property type="term" value="F:xylose isomerase activity"/>
    <property type="evidence" value="ECO:0007669"/>
    <property type="project" value="InterPro"/>
</dbReference>
<protein>
    <recommendedName>
        <fullName evidence="6">Xylose isomerase</fullName>
    </recommendedName>
</protein>
<comment type="caution">
    <text evidence="4">The sequence shown here is derived from an EMBL/GenBank/DDBJ whole genome shotgun (WGS) entry which is preliminary data.</text>
</comment>
<keyword evidence="3" id="KW-0119">Carbohydrate metabolism</keyword>
<name>A0AAD5TSN8_9FUNG</name>
<evidence type="ECO:0008006" key="6">
    <source>
        <dbReference type="Google" id="ProtNLM"/>
    </source>
</evidence>
<keyword evidence="2" id="KW-0413">Isomerase</keyword>
<dbReference type="GO" id="GO:0005975">
    <property type="term" value="P:carbohydrate metabolic process"/>
    <property type="evidence" value="ECO:0007669"/>
    <property type="project" value="InterPro"/>
</dbReference>
<proteinExistence type="predicted"/>
<accession>A0AAD5TSN8</accession>
<dbReference type="AlphaFoldDB" id="A0AAD5TSN8"/>
<dbReference type="Proteomes" id="UP001211065">
    <property type="component" value="Unassembled WGS sequence"/>
</dbReference>
<evidence type="ECO:0000313" key="5">
    <source>
        <dbReference type="Proteomes" id="UP001211065"/>
    </source>
</evidence>
<sequence>AATLIRSWDTSDDTNIGFEKILQNCKDRVDAAFEFFVKLGVDYYCFHDRDVAPELLSSRNFLNDLKFLDLPEKANTRIKKADKLIGKQKYSSAVIKICKVLMVIPEELQT</sequence>
<evidence type="ECO:0000256" key="3">
    <source>
        <dbReference type="ARBA" id="ARBA00023277"/>
    </source>
</evidence>
<feature type="non-terminal residue" evidence="4">
    <location>
        <position position="110"/>
    </location>
</feature>
<keyword evidence="1" id="KW-0479">Metal-binding</keyword>
<evidence type="ECO:0000256" key="1">
    <source>
        <dbReference type="ARBA" id="ARBA00022723"/>
    </source>
</evidence>
<dbReference type="EMBL" id="JADGJW010002025">
    <property type="protein sequence ID" value="KAJ3199839.1"/>
    <property type="molecule type" value="Genomic_DNA"/>
</dbReference>
<feature type="non-terminal residue" evidence="4">
    <location>
        <position position="1"/>
    </location>
</feature>
<dbReference type="PROSITE" id="PS51415">
    <property type="entry name" value="XYLOSE_ISOMERASE"/>
    <property type="match status" value="1"/>
</dbReference>
<reference evidence="4" key="1">
    <citation type="submission" date="2020-05" db="EMBL/GenBank/DDBJ databases">
        <title>Phylogenomic resolution of chytrid fungi.</title>
        <authorList>
            <person name="Stajich J.E."/>
            <person name="Amses K."/>
            <person name="Simmons R."/>
            <person name="Seto K."/>
            <person name="Myers J."/>
            <person name="Bonds A."/>
            <person name="Quandt C.A."/>
            <person name="Barry K."/>
            <person name="Liu P."/>
            <person name="Grigoriev I."/>
            <person name="Longcore J.E."/>
            <person name="James T.Y."/>
        </authorList>
    </citation>
    <scope>NUCLEOTIDE SEQUENCE</scope>
    <source>
        <strain evidence="4">JEL0476</strain>
    </source>
</reference>
<gene>
    <name evidence="4" type="ORF">HK099_002986</name>
</gene>
<keyword evidence="5" id="KW-1185">Reference proteome</keyword>
<dbReference type="InterPro" id="IPR036237">
    <property type="entry name" value="Xyl_isomerase-like_sf"/>
</dbReference>
<dbReference type="GO" id="GO:0046872">
    <property type="term" value="F:metal ion binding"/>
    <property type="evidence" value="ECO:0007669"/>
    <property type="project" value="UniProtKB-KW"/>
</dbReference>
<dbReference type="InterPro" id="IPR001998">
    <property type="entry name" value="Xylose_isomerase"/>
</dbReference>
<organism evidence="4 5">
    <name type="scientific">Clydaea vesicula</name>
    <dbReference type="NCBI Taxonomy" id="447962"/>
    <lineage>
        <taxon>Eukaryota</taxon>
        <taxon>Fungi</taxon>
        <taxon>Fungi incertae sedis</taxon>
        <taxon>Chytridiomycota</taxon>
        <taxon>Chytridiomycota incertae sedis</taxon>
        <taxon>Chytridiomycetes</taxon>
        <taxon>Lobulomycetales</taxon>
        <taxon>Lobulomycetaceae</taxon>
        <taxon>Clydaea</taxon>
    </lineage>
</organism>
<dbReference type="Gene3D" id="3.20.20.150">
    <property type="entry name" value="Divalent-metal-dependent TIM barrel enzymes"/>
    <property type="match status" value="1"/>
</dbReference>
<evidence type="ECO:0000256" key="2">
    <source>
        <dbReference type="ARBA" id="ARBA00023235"/>
    </source>
</evidence>
<dbReference type="SUPFAM" id="SSF51658">
    <property type="entry name" value="Xylose isomerase-like"/>
    <property type="match status" value="1"/>
</dbReference>
<evidence type="ECO:0000313" key="4">
    <source>
        <dbReference type="EMBL" id="KAJ3199839.1"/>
    </source>
</evidence>